<dbReference type="CDD" id="cd00173">
    <property type="entry name" value="SH2"/>
    <property type="match status" value="1"/>
</dbReference>
<accession>A0A2P6NWM0</accession>
<gene>
    <name evidence="5" type="ORF">PROFUN_03387</name>
</gene>
<evidence type="ECO:0000313" key="5">
    <source>
        <dbReference type="EMBL" id="PRP88278.1"/>
    </source>
</evidence>
<dbReference type="Pfam" id="PF00017">
    <property type="entry name" value="SH2"/>
    <property type="match status" value="1"/>
</dbReference>
<dbReference type="PROSITE" id="PS50086">
    <property type="entry name" value="TBC_RABGAP"/>
    <property type="match status" value="1"/>
</dbReference>
<keyword evidence="6" id="KW-1185">Reference proteome</keyword>
<dbReference type="InterPro" id="IPR000195">
    <property type="entry name" value="Rab-GAP-TBC_dom"/>
</dbReference>
<dbReference type="Gene3D" id="1.10.472.80">
    <property type="entry name" value="Ypt/Rab-GAP domain of gyp1p, domain 3"/>
    <property type="match status" value="1"/>
</dbReference>
<feature type="compositionally biased region" description="Basic and acidic residues" evidence="2">
    <location>
        <begin position="457"/>
        <end position="475"/>
    </location>
</feature>
<dbReference type="AlphaFoldDB" id="A0A2P6NWM0"/>
<dbReference type="SUPFAM" id="SSF47923">
    <property type="entry name" value="Ypt/Rab-GAP domain of gyp1p"/>
    <property type="match status" value="2"/>
</dbReference>
<organism evidence="5 6">
    <name type="scientific">Planoprotostelium fungivorum</name>
    <dbReference type="NCBI Taxonomy" id="1890364"/>
    <lineage>
        <taxon>Eukaryota</taxon>
        <taxon>Amoebozoa</taxon>
        <taxon>Evosea</taxon>
        <taxon>Variosea</taxon>
        <taxon>Cavosteliida</taxon>
        <taxon>Cavosteliaceae</taxon>
        <taxon>Planoprotostelium</taxon>
    </lineage>
</organism>
<dbReference type="EMBL" id="MDYQ01000012">
    <property type="protein sequence ID" value="PRP88278.1"/>
    <property type="molecule type" value="Genomic_DNA"/>
</dbReference>
<feature type="domain" description="Rab-GAP TBC" evidence="4">
    <location>
        <begin position="30"/>
        <end position="221"/>
    </location>
</feature>
<keyword evidence="1" id="KW-0727">SH2 domain</keyword>
<evidence type="ECO:0000256" key="2">
    <source>
        <dbReference type="SAM" id="MobiDB-lite"/>
    </source>
</evidence>
<dbReference type="SMART" id="SM00252">
    <property type="entry name" value="SH2"/>
    <property type="match status" value="1"/>
</dbReference>
<dbReference type="InterPro" id="IPR036860">
    <property type="entry name" value="SH2_dom_sf"/>
</dbReference>
<dbReference type="OrthoDB" id="27140at2759"/>
<dbReference type="Proteomes" id="UP000241769">
    <property type="component" value="Unassembled WGS sequence"/>
</dbReference>
<evidence type="ECO:0000259" key="4">
    <source>
        <dbReference type="PROSITE" id="PS50086"/>
    </source>
</evidence>
<dbReference type="SUPFAM" id="SSF55550">
    <property type="entry name" value="SH2 domain"/>
    <property type="match status" value="1"/>
</dbReference>
<evidence type="ECO:0000259" key="3">
    <source>
        <dbReference type="PROSITE" id="PS50001"/>
    </source>
</evidence>
<protein>
    <recommendedName>
        <fullName evidence="7">Rab-GAP TBC domain-containing protein</fullName>
    </recommendedName>
</protein>
<dbReference type="Gene3D" id="1.10.8.270">
    <property type="entry name" value="putative rabgap domain of human tbc1 domain family member 14 like domains"/>
    <property type="match status" value="1"/>
</dbReference>
<dbReference type="InParanoid" id="A0A2P6NWM0"/>
<dbReference type="PANTHER" id="PTHR22957:SF268">
    <property type="entry name" value="ANKYRIN REPEAT-CONTAINING PROTEIN"/>
    <property type="match status" value="1"/>
</dbReference>
<feature type="region of interest" description="Disordered" evidence="2">
    <location>
        <begin position="446"/>
        <end position="482"/>
    </location>
</feature>
<dbReference type="Gene3D" id="3.30.505.10">
    <property type="entry name" value="SH2 domain"/>
    <property type="match status" value="1"/>
</dbReference>
<dbReference type="PROSITE" id="PS50001">
    <property type="entry name" value="SH2"/>
    <property type="match status" value="1"/>
</dbReference>
<proteinExistence type="predicted"/>
<dbReference type="Pfam" id="PF00566">
    <property type="entry name" value="RabGAP-TBC"/>
    <property type="match status" value="1"/>
</dbReference>
<dbReference type="GO" id="GO:0005096">
    <property type="term" value="F:GTPase activator activity"/>
    <property type="evidence" value="ECO:0007669"/>
    <property type="project" value="TreeGrafter"/>
</dbReference>
<sequence>MTATSDQFRELLENEETVDMVKLIDISRHGIPSKVRGEVWKYLLGVTKPDKVEKVKRERNQTQDYNNIDKTCSPDMIKSIKNQIARTFSKYEFFQRPEVQTRIVEIISAYTNYMTDVEYSPYMISMIGPFVYSLKKDSEIFWCFEYLMKKIEQHLSEDPLHDKMSRLMMYVRLVHSELANHFEEEELSLNDWSMSWLKNLLSRELPLECVLRLWDTYFSDGFDMHIYVCLAVLSNCAEELQELEISELKALLQHLPVMDMDLCKLFFHLQNIIDWSPINIPERGREDFTADRRDQMASQMLTICVEGNDEPLGFIEITSTSTLSDARESILSELEGLPEHFRFVVPSPTGAMIKLSLVQETKRAAHSFMPQITIREVPPEGPQGSLRQGAIAAEPAPPAASPPPTAAPIVNVEPARPISPTVTSPLDTITHKDLQALDLNATHVPQATSKRTSWHHSKPDPHTNSATDHHPHQETDSNSNSNNVLKLAQNRKTRIPLDHPLNDSGIDTLWEYFFEKRPISRVRLDEVPFALYAILQEKCDSERDEFKALQALVINLGPHAFGSNDNREEYENPKQVFNKILKTFGPLDGILNRITNMLKLKEYHGNITSRAAEDAVRRQPVGTYLLRLSNSSPGSLAFTVRTNDTQVHNYLVERTPDFKFTLGKDTFDTIEEVIQRNMKRLRFKTPAKDSPFKRTFDNNDVARAYTSFDESTFGTLLQQQQL</sequence>
<comment type="caution">
    <text evidence="5">The sequence shown here is derived from an EMBL/GenBank/DDBJ whole genome shotgun (WGS) entry which is preliminary data.</text>
</comment>
<feature type="domain" description="SH2" evidence="3">
    <location>
        <begin position="602"/>
        <end position="675"/>
    </location>
</feature>
<dbReference type="InterPro" id="IPR035969">
    <property type="entry name" value="Rab-GAP_TBC_sf"/>
</dbReference>
<evidence type="ECO:0000313" key="6">
    <source>
        <dbReference type="Proteomes" id="UP000241769"/>
    </source>
</evidence>
<reference evidence="5 6" key="1">
    <citation type="journal article" date="2018" name="Genome Biol. Evol.">
        <title>Multiple Roots of Fruiting Body Formation in Amoebozoa.</title>
        <authorList>
            <person name="Hillmann F."/>
            <person name="Forbes G."/>
            <person name="Novohradska S."/>
            <person name="Ferling I."/>
            <person name="Riege K."/>
            <person name="Groth M."/>
            <person name="Westermann M."/>
            <person name="Marz M."/>
            <person name="Spaller T."/>
            <person name="Winckler T."/>
            <person name="Schaap P."/>
            <person name="Glockner G."/>
        </authorList>
    </citation>
    <scope>NUCLEOTIDE SEQUENCE [LARGE SCALE GENOMIC DNA]</scope>
    <source>
        <strain evidence="5 6">Jena</strain>
    </source>
</reference>
<evidence type="ECO:0008006" key="7">
    <source>
        <dbReference type="Google" id="ProtNLM"/>
    </source>
</evidence>
<dbReference type="Gene3D" id="1.10.10.750">
    <property type="entry name" value="Ypt/Rab-GAP domain of gyp1p, domain 1"/>
    <property type="match status" value="1"/>
</dbReference>
<dbReference type="STRING" id="1890364.A0A2P6NWM0"/>
<name>A0A2P6NWM0_9EUKA</name>
<dbReference type="PANTHER" id="PTHR22957">
    <property type="entry name" value="TBC1 DOMAIN FAMILY MEMBER GTPASE-ACTIVATING PROTEIN"/>
    <property type="match status" value="1"/>
</dbReference>
<evidence type="ECO:0000256" key="1">
    <source>
        <dbReference type="PROSITE-ProRule" id="PRU00191"/>
    </source>
</evidence>
<dbReference type="InterPro" id="IPR000980">
    <property type="entry name" value="SH2"/>
</dbReference>
<dbReference type="SMART" id="SM00164">
    <property type="entry name" value="TBC"/>
    <property type="match status" value="1"/>
</dbReference>